<reference evidence="1 2" key="1">
    <citation type="submission" date="2024-09" db="EMBL/GenBank/DDBJ databases">
        <authorList>
            <person name="Sun Q."/>
            <person name="Mori K."/>
        </authorList>
    </citation>
    <scope>NUCLEOTIDE SEQUENCE [LARGE SCALE GENOMIC DNA]</scope>
    <source>
        <strain evidence="1 2">CICC 11035S</strain>
    </source>
</reference>
<dbReference type="RefSeq" id="WP_267220275.1">
    <property type="nucleotide sequence ID" value="NZ_JAPCWC010000007.1"/>
</dbReference>
<dbReference type="Proteomes" id="UP001589858">
    <property type="component" value="Unassembled WGS sequence"/>
</dbReference>
<dbReference type="EMBL" id="JBHLTM010000009">
    <property type="protein sequence ID" value="MFC0683419.1"/>
    <property type="molecule type" value="Genomic_DNA"/>
</dbReference>
<evidence type="ECO:0000313" key="1">
    <source>
        <dbReference type="EMBL" id="MFC0683419.1"/>
    </source>
</evidence>
<evidence type="ECO:0000313" key="2">
    <source>
        <dbReference type="Proteomes" id="UP001589858"/>
    </source>
</evidence>
<name>A0ABV6S2F5_9SPHN</name>
<organism evidence="1 2">
    <name type="scientific">Novosphingobium clariflavum</name>
    <dbReference type="NCBI Taxonomy" id="2029884"/>
    <lineage>
        <taxon>Bacteria</taxon>
        <taxon>Pseudomonadati</taxon>
        <taxon>Pseudomonadota</taxon>
        <taxon>Alphaproteobacteria</taxon>
        <taxon>Sphingomonadales</taxon>
        <taxon>Sphingomonadaceae</taxon>
        <taxon>Novosphingobium</taxon>
    </lineage>
</organism>
<sequence>MNDNEPEMTQEEKDCEALIIRLLKAKDSAMIAMDQDNTVCICNDDDQSLEAFKRKSAEYAARAENDPDFHYMLHFCDSVLDTPEGLAWFFCSDDDEED</sequence>
<proteinExistence type="predicted"/>
<accession>A0ABV6S2F5</accession>
<protein>
    <submittedName>
        <fullName evidence="1">Uncharacterized protein</fullName>
    </submittedName>
</protein>
<comment type="caution">
    <text evidence="1">The sequence shown here is derived from an EMBL/GenBank/DDBJ whole genome shotgun (WGS) entry which is preliminary data.</text>
</comment>
<gene>
    <name evidence="1" type="ORF">ACFFF8_02295</name>
</gene>
<keyword evidence="2" id="KW-1185">Reference proteome</keyword>